<sequence length="77" mass="8067">MSATLFRRLVELLPSDPQLFATVEAVHSDGTATVVLPGGGRLRVRNPLELTAAATVYVQGGAITGDAPNLPLVEIEI</sequence>
<dbReference type="EMBL" id="QJTC01000001">
    <property type="protein sequence ID" value="PYE79847.1"/>
    <property type="molecule type" value="Genomic_DNA"/>
</dbReference>
<keyword evidence="2" id="KW-1185">Reference proteome</keyword>
<accession>A0A318SXU0</accession>
<dbReference type="Proteomes" id="UP000247540">
    <property type="component" value="Unassembled WGS sequence"/>
</dbReference>
<dbReference type="AlphaFoldDB" id="A0A318SXU0"/>
<dbReference type="OrthoDB" id="7066409at2"/>
<proteinExistence type="predicted"/>
<protein>
    <submittedName>
        <fullName evidence="1">Uncharacterized protein</fullName>
    </submittedName>
</protein>
<organism evidence="1 2">
    <name type="scientific">Xylophilus ampelinus</name>
    <dbReference type="NCBI Taxonomy" id="54067"/>
    <lineage>
        <taxon>Bacteria</taxon>
        <taxon>Pseudomonadati</taxon>
        <taxon>Pseudomonadota</taxon>
        <taxon>Betaproteobacteria</taxon>
        <taxon>Burkholderiales</taxon>
        <taxon>Xylophilus</taxon>
    </lineage>
</organism>
<dbReference type="RefSeq" id="WP_110464138.1">
    <property type="nucleotide sequence ID" value="NZ_JAMOFZ010000002.1"/>
</dbReference>
<reference evidence="1 2" key="1">
    <citation type="submission" date="2018-06" db="EMBL/GenBank/DDBJ databases">
        <title>Genomic Encyclopedia of Type Strains, Phase III (KMG-III): the genomes of soil and plant-associated and newly described type strains.</title>
        <authorList>
            <person name="Whitman W."/>
        </authorList>
    </citation>
    <scope>NUCLEOTIDE SEQUENCE [LARGE SCALE GENOMIC DNA]</scope>
    <source>
        <strain evidence="1 2">CECT 7646</strain>
    </source>
</reference>
<comment type="caution">
    <text evidence="1">The sequence shown here is derived from an EMBL/GenBank/DDBJ whole genome shotgun (WGS) entry which is preliminary data.</text>
</comment>
<evidence type="ECO:0000313" key="2">
    <source>
        <dbReference type="Proteomes" id="UP000247540"/>
    </source>
</evidence>
<name>A0A318SXU0_9BURK</name>
<gene>
    <name evidence="1" type="ORF">DFQ15_101167</name>
</gene>
<evidence type="ECO:0000313" key="1">
    <source>
        <dbReference type="EMBL" id="PYE79847.1"/>
    </source>
</evidence>